<evidence type="ECO:0000256" key="4">
    <source>
        <dbReference type="PIRNR" id="PIRNR006078"/>
    </source>
</evidence>
<dbReference type="EMBL" id="BAQD01000009">
    <property type="protein sequence ID" value="GBQ06015.1"/>
    <property type="molecule type" value="Genomic_DNA"/>
</dbReference>
<dbReference type="InterPro" id="IPR018197">
    <property type="entry name" value="Glycerate_kinase_RE-like"/>
</dbReference>
<dbReference type="PIRSF" id="PIRSF006078">
    <property type="entry name" value="GlxK"/>
    <property type="match status" value="1"/>
</dbReference>
<evidence type="ECO:0000256" key="1">
    <source>
        <dbReference type="ARBA" id="ARBA00006284"/>
    </source>
</evidence>
<dbReference type="Proteomes" id="UP001062901">
    <property type="component" value="Unassembled WGS sequence"/>
</dbReference>
<dbReference type="PANTHER" id="PTHR21599:SF0">
    <property type="entry name" value="GLYCERATE KINASE"/>
    <property type="match status" value="1"/>
</dbReference>
<protein>
    <submittedName>
        <fullName evidence="5">Glycerate kinase</fullName>
    </submittedName>
</protein>
<comment type="similarity">
    <text evidence="1 4">Belongs to the glycerate kinase type-1 family.</text>
</comment>
<dbReference type="InterPro" id="IPR004381">
    <property type="entry name" value="Glycerate_kinase"/>
</dbReference>
<dbReference type="InterPro" id="IPR036129">
    <property type="entry name" value="Glycerate_kinase_sf"/>
</dbReference>
<dbReference type="InterPro" id="IPR018193">
    <property type="entry name" value="Glyc_kinase_flavodox-like_fold"/>
</dbReference>
<dbReference type="Pfam" id="PF02595">
    <property type="entry name" value="Gly_kinase"/>
    <property type="match status" value="1"/>
</dbReference>
<reference evidence="5" key="1">
    <citation type="submission" date="2013-04" db="EMBL/GenBank/DDBJ databases">
        <title>The genome sequencing project of 58 acetic acid bacteria.</title>
        <authorList>
            <person name="Okamoto-Kainuma A."/>
            <person name="Ishikawa M."/>
            <person name="Umino S."/>
            <person name="Koizumi Y."/>
            <person name="Shiwa Y."/>
            <person name="Yoshikawa H."/>
            <person name="Matsutani M."/>
            <person name="Matsushita K."/>
        </authorList>
    </citation>
    <scope>NUCLEOTIDE SEQUENCE</scope>
    <source>
        <strain evidence="5">DSM 15669</strain>
    </source>
</reference>
<gene>
    <name evidence="5" type="ORF">AA15669_0744</name>
</gene>
<evidence type="ECO:0000256" key="3">
    <source>
        <dbReference type="ARBA" id="ARBA00022777"/>
    </source>
</evidence>
<dbReference type="RefSeq" id="WP_018980029.1">
    <property type="nucleotide sequence ID" value="NZ_BAQD01000009.1"/>
</dbReference>
<proteinExistence type="inferred from homology"/>
<accession>A0ABQ0NXS9</accession>
<keyword evidence="2 4" id="KW-0808">Transferase</keyword>
<dbReference type="PANTHER" id="PTHR21599">
    <property type="entry name" value="GLYCERATE KINASE"/>
    <property type="match status" value="1"/>
</dbReference>
<organism evidence="5 6">
    <name type="scientific">Saccharibacter floricola DSM 15669</name>
    <dbReference type="NCBI Taxonomy" id="1123227"/>
    <lineage>
        <taxon>Bacteria</taxon>
        <taxon>Pseudomonadati</taxon>
        <taxon>Pseudomonadota</taxon>
        <taxon>Alphaproteobacteria</taxon>
        <taxon>Acetobacterales</taxon>
        <taxon>Acetobacteraceae</taxon>
        <taxon>Saccharibacter</taxon>
    </lineage>
</organism>
<sequence length="383" mass="40046">MKIALICDSFKESLSSLEVSREVERGFRTIFPAAEYVSFPIADGGEGTIQALVEATQGRLVKQKVSGVLGQPVTASFGVTGDNKTAVIDMAETAGLGTLPPQKRNPLCTTTYGVGELVRAALDHGYRHIVLGLGGSATNDGGAGFAQALGVKFYQRDGRMLPVGGAALADLDHIDMSGLDERLKETQLDCACDVTNPLLGPSGASHVFGPQKGASASDIERLEAGLRHYAQLIERDTGRQIAERSGAGAAGGFGAGLMSFTDAHFQPGIDLIAKQMKLDDVFKTVDLVITGEGSLDRQTASGKVPVGIARLAKAHGKPVIALAGGVKVGAEAVYDEGIDAFFPAVQRPCSLEEALKEARENVRRSAENIARTVRVGQALAASC</sequence>
<evidence type="ECO:0000313" key="6">
    <source>
        <dbReference type="Proteomes" id="UP001062901"/>
    </source>
</evidence>
<keyword evidence="3 4" id="KW-0418">Kinase</keyword>
<keyword evidence="6" id="KW-1185">Reference proteome</keyword>
<evidence type="ECO:0000313" key="5">
    <source>
        <dbReference type="EMBL" id="GBQ06015.1"/>
    </source>
</evidence>
<comment type="caution">
    <text evidence="5">The sequence shown here is derived from an EMBL/GenBank/DDBJ whole genome shotgun (WGS) entry which is preliminary data.</text>
</comment>
<dbReference type="Gene3D" id="3.90.1510.10">
    <property type="entry name" value="Glycerate kinase, domain 2"/>
    <property type="match status" value="1"/>
</dbReference>
<dbReference type="GO" id="GO:0016301">
    <property type="term" value="F:kinase activity"/>
    <property type="evidence" value="ECO:0007669"/>
    <property type="project" value="UniProtKB-KW"/>
</dbReference>
<dbReference type="SUPFAM" id="SSF110738">
    <property type="entry name" value="Glycerate kinase I"/>
    <property type="match status" value="1"/>
</dbReference>
<name>A0ABQ0NXS9_9PROT</name>
<evidence type="ECO:0000256" key="2">
    <source>
        <dbReference type="ARBA" id="ARBA00022679"/>
    </source>
</evidence>
<dbReference type="NCBIfam" id="TIGR00045">
    <property type="entry name" value="glycerate kinase"/>
    <property type="match status" value="1"/>
</dbReference>
<dbReference type="Gene3D" id="3.40.50.10350">
    <property type="entry name" value="Glycerate kinase, domain 1"/>
    <property type="match status" value="1"/>
</dbReference>